<organism evidence="5 6">
    <name type="scientific">Anaerocolumna aminovalerica</name>
    <dbReference type="NCBI Taxonomy" id="1527"/>
    <lineage>
        <taxon>Bacteria</taxon>
        <taxon>Bacillati</taxon>
        <taxon>Bacillota</taxon>
        <taxon>Clostridia</taxon>
        <taxon>Lachnospirales</taxon>
        <taxon>Lachnospiraceae</taxon>
        <taxon>Anaerocolumna</taxon>
    </lineage>
</organism>
<dbReference type="PANTHER" id="PTHR47504:SF5">
    <property type="entry name" value="RIGHT ORIGIN-BINDING PROTEIN"/>
    <property type="match status" value="1"/>
</dbReference>
<evidence type="ECO:0000256" key="1">
    <source>
        <dbReference type="ARBA" id="ARBA00023015"/>
    </source>
</evidence>
<reference evidence="5 6" key="1">
    <citation type="submission" date="2016-10" db="EMBL/GenBank/DDBJ databases">
        <authorList>
            <person name="de Groot N.N."/>
        </authorList>
    </citation>
    <scope>NUCLEOTIDE SEQUENCE [LARGE SCALE GENOMIC DNA]</scope>
    <source>
        <strain evidence="5 6">DSM 1283</strain>
    </source>
</reference>
<dbReference type="Proteomes" id="UP000198806">
    <property type="component" value="Unassembled WGS sequence"/>
</dbReference>
<accession>A0A1I5ES55</accession>
<evidence type="ECO:0000256" key="3">
    <source>
        <dbReference type="ARBA" id="ARBA00023163"/>
    </source>
</evidence>
<sequence>MSKKANKDINTNSIDMVQKIIDYIEDNILEMVTPNKIAEQFFLNVSTLNNLFKIVCSMTIMEYVRSRRLSLAGKELMTSNIHVIDLAFKYGYETPEAFTKAFTRFHGFPPSFVRRTYPEIKVFNPLQIKLEIHGGWEETSNNKILLLQTKQNSFEQENNLIYSYDETTKYKGGTSMENFRYEYHINLKDMKQKEDWETLLSIARKLDHEKIKFKVDGKTMIFAHGWNLNLKKSA</sequence>
<dbReference type="InterPro" id="IPR009057">
    <property type="entry name" value="Homeodomain-like_sf"/>
</dbReference>
<dbReference type="EMBL" id="FOWD01000010">
    <property type="protein sequence ID" value="SFO14193.1"/>
    <property type="molecule type" value="Genomic_DNA"/>
</dbReference>
<protein>
    <submittedName>
        <fullName evidence="5">AraC-type DNA-binding protein</fullName>
    </submittedName>
</protein>
<keyword evidence="1" id="KW-0805">Transcription regulation</keyword>
<dbReference type="PROSITE" id="PS01124">
    <property type="entry name" value="HTH_ARAC_FAMILY_2"/>
    <property type="match status" value="1"/>
</dbReference>
<proteinExistence type="predicted"/>
<dbReference type="AlphaFoldDB" id="A0A1I5ES55"/>
<evidence type="ECO:0000313" key="5">
    <source>
        <dbReference type="EMBL" id="SFO14193.1"/>
    </source>
</evidence>
<keyword evidence="6" id="KW-1185">Reference proteome</keyword>
<dbReference type="InterPro" id="IPR018060">
    <property type="entry name" value="HTH_AraC"/>
</dbReference>
<gene>
    <name evidence="5" type="ORF">SAMN04489757_110111</name>
</gene>
<dbReference type="Gene3D" id="1.10.10.60">
    <property type="entry name" value="Homeodomain-like"/>
    <property type="match status" value="2"/>
</dbReference>
<dbReference type="OrthoDB" id="2562023at2"/>
<dbReference type="InterPro" id="IPR050959">
    <property type="entry name" value="MarA-like"/>
</dbReference>
<dbReference type="SUPFAM" id="SSF46689">
    <property type="entry name" value="Homeodomain-like"/>
    <property type="match status" value="1"/>
</dbReference>
<dbReference type="GO" id="GO:0043565">
    <property type="term" value="F:sequence-specific DNA binding"/>
    <property type="evidence" value="ECO:0007669"/>
    <property type="project" value="InterPro"/>
</dbReference>
<dbReference type="GO" id="GO:0003700">
    <property type="term" value="F:DNA-binding transcription factor activity"/>
    <property type="evidence" value="ECO:0007669"/>
    <property type="project" value="InterPro"/>
</dbReference>
<name>A0A1I5ES55_9FIRM</name>
<dbReference type="SMART" id="SM00342">
    <property type="entry name" value="HTH_ARAC"/>
    <property type="match status" value="1"/>
</dbReference>
<dbReference type="RefSeq" id="WP_091685858.1">
    <property type="nucleotide sequence ID" value="NZ_BAABFM010000061.1"/>
</dbReference>
<dbReference type="Pfam" id="PF12833">
    <property type="entry name" value="HTH_18"/>
    <property type="match status" value="1"/>
</dbReference>
<dbReference type="STRING" id="1527.SAMN04489757_110111"/>
<evidence type="ECO:0000259" key="4">
    <source>
        <dbReference type="PROSITE" id="PS01124"/>
    </source>
</evidence>
<keyword evidence="3" id="KW-0804">Transcription</keyword>
<keyword evidence="2 5" id="KW-0238">DNA-binding</keyword>
<dbReference type="PANTHER" id="PTHR47504">
    <property type="entry name" value="RIGHT ORIGIN-BINDING PROTEIN"/>
    <property type="match status" value="1"/>
</dbReference>
<evidence type="ECO:0000313" key="6">
    <source>
        <dbReference type="Proteomes" id="UP000198806"/>
    </source>
</evidence>
<evidence type="ECO:0000256" key="2">
    <source>
        <dbReference type="ARBA" id="ARBA00023125"/>
    </source>
</evidence>
<feature type="domain" description="HTH araC/xylS-type" evidence="4">
    <location>
        <begin position="18"/>
        <end position="116"/>
    </location>
</feature>